<feature type="signal peptide" evidence="8">
    <location>
        <begin position="1"/>
        <end position="32"/>
    </location>
</feature>
<feature type="chain" id="PRO_5028915518" evidence="8">
    <location>
        <begin position="33"/>
        <end position="272"/>
    </location>
</feature>
<dbReference type="AlphaFoldDB" id="A0A7G7MSH2"/>
<dbReference type="EMBL" id="CP060131">
    <property type="protein sequence ID" value="QNG55733.1"/>
    <property type="molecule type" value="Genomic_DNA"/>
</dbReference>
<dbReference type="Pfam" id="PF12911">
    <property type="entry name" value="OppC_N"/>
    <property type="match status" value="1"/>
</dbReference>
<dbReference type="Proteomes" id="UP000515728">
    <property type="component" value="Chromosome"/>
</dbReference>
<evidence type="ECO:0000256" key="5">
    <source>
        <dbReference type="ARBA" id="ARBA00022989"/>
    </source>
</evidence>
<comment type="similarity">
    <text evidence="7">Belongs to the binding-protein-dependent transport system permease family.</text>
</comment>
<dbReference type="PANTHER" id="PTHR43386:SF1">
    <property type="entry name" value="D,D-DIPEPTIDE TRANSPORT SYSTEM PERMEASE PROTEIN DDPC-RELATED"/>
    <property type="match status" value="1"/>
</dbReference>
<dbReference type="Pfam" id="PF00528">
    <property type="entry name" value="BPD_transp_1"/>
    <property type="match status" value="1"/>
</dbReference>
<dbReference type="PROSITE" id="PS50928">
    <property type="entry name" value="ABC_TM1"/>
    <property type="match status" value="1"/>
</dbReference>
<keyword evidence="5 7" id="KW-1133">Transmembrane helix</keyword>
<comment type="subcellular location">
    <subcellularLocation>
        <location evidence="1 7">Cell membrane</location>
        <topology evidence="1 7">Multi-pass membrane protein</topology>
    </subcellularLocation>
</comment>
<evidence type="ECO:0000313" key="10">
    <source>
        <dbReference type="EMBL" id="QNG55733.1"/>
    </source>
</evidence>
<keyword evidence="2 7" id="KW-0813">Transport</keyword>
<dbReference type="SUPFAM" id="SSF161098">
    <property type="entry name" value="MetI-like"/>
    <property type="match status" value="1"/>
</dbReference>
<evidence type="ECO:0000256" key="4">
    <source>
        <dbReference type="ARBA" id="ARBA00022692"/>
    </source>
</evidence>
<dbReference type="InterPro" id="IPR025966">
    <property type="entry name" value="OppC_N"/>
</dbReference>
<evidence type="ECO:0000256" key="1">
    <source>
        <dbReference type="ARBA" id="ARBA00004651"/>
    </source>
</evidence>
<keyword evidence="6 7" id="KW-0472">Membrane</keyword>
<feature type="transmembrane region" description="Helical" evidence="7">
    <location>
        <begin position="76"/>
        <end position="100"/>
    </location>
</feature>
<organism evidence="10 11">
    <name type="scientific">Pseudonocardia petroleophila</name>
    <dbReference type="NCBI Taxonomy" id="37331"/>
    <lineage>
        <taxon>Bacteria</taxon>
        <taxon>Bacillati</taxon>
        <taxon>Actinomycetota</taxon>
        <taxon>Actinomycetes</taxon>
        <taxon>Pseudonocardiales</taxon>
        <taxon>Pseudonocardiaceae</taxon>
        <taxon>Pseudonocardia</taxon>
    </lineage>
</organism>
<keyword evidence="4 7" id="KW-0812">Transmembrane</keyword>
<evidence type="ECO:0000256" key="8">
    <source>
        <dbReference type="SAM" id="SignalP"/>
    </source>
</evidence>
<evidence type="ECO:0000256" key="2">
    <source>
        <dbReference type="ARBA" id="ARBA00022448"/>
    </source>
</evidence>
<accession>A0A7G7MSH2</accession>
<keyword evidence="8" id="KW-0732">Signal</keyword>
<feature type="domain" description="ABC transmembrane type-1" evidence="9">
    <location>
        <begin position="70"/>
        <end position="259"/>
    </location>
</feature>
<dbReference type="GO" id="GO:0055085">
    <property type="term" value="P:transmembrane transport"/>
    <property type="evidence" value="ECO:0007669"/>
    <property type="project" value="InterPro"/>
</dbReference>
<dbReference type="InterPro" id="IPR035906">
    <property type="entry name" value="MetI-like_sf"/>
</dbReference>
<feature type="transmembrane region" description="Helical" evidence="7">
    <location>
        <begin position="112"/>
        <end position="130"/>
    </location>
</feature>
<name>A0A7G7MSH2_9PSEU</name>
<evidence type="ECO:0000256" key="7">
    <source>
        <dbReference type="RuleBase" id="RU363032"/>
    </source>
</evidence>
<dbReference type="InterPro" id="IPR050366">
    <property type="entry name" value="BP-dependent_transpt_permease"/>
</dbReference>
<proteinExistence type="inferred from homology"/>
<reference evidence="10 11" key="1">
    <citation type="submission" date="2020-08" db="EMBL/GenBank/DDBJ databases">
        <authorList>
            <person name="Mo P."/>
        </authorList>
    </citation>
    <scope>NUCLEOTIDE SEQUENCE [LARGE SCALE GENOMIC DNA]</scope>
    <source>
        <strain evidence="10 11">CGMCC 4.1532</strain>
    </source>
</reference>
<dbReference type="Gene3D" id="1.10.3720.10">
    <property type="entry name" value="MetI-like"/>
    <property type="match status" value="1"/>
</dbReference>
<dbReference type="CDD" id="cd06261">
    <property type="entry name" value="TM_PBP2"/>
    <property type="match status" value="1"/>
</dbReference>
<evidence type="ECO:0000256" key="3">
    <source>
        <dbReference type="ARBA" id="ARBA00022475"/>
    </source>
</evidence>
<dbReference type="KEGG" id="ppel:H6H00_20985"/>
<dbReference type="InterPro" id="IPR000515">
    <property type="entry name" value="MetI-like"/>
</dbReference>
<sequence>MWRALLRRPAARAGLVLAAALAAAALVGPFLAVDPDLPDYADQLAAPSAAHWLGTDQSGRDLLARSLAGARTSLGAALLVMAIASVVGLVVGTVAGSVGGRVDAVLTRLTDVLLGLPSLVLTLAVVGVLGPGFGNLVLAMSATSWAGLARLARSVARGSDRRPDVVAARMAGVGRVRVALGHVLPAAASQVAVAATLGLGETVLALGGLSFLGLGAQPPTAEWGNMLATGRATFAYAPWQLVGPGVGLVLTVTAAALISDALRDVTDPGRPG</sequence>
<keyword evidence="3" id="KW-1003">Cell membrane</keyword>
<dbReference type="GO" id="GO:0005886">
    <property type="term" value="C:plasma membrane"/>
    <property type="evidence" value="ECO:0007669"/>
    <property type="project" value="UniProtKB-SubCell"/>
</dbReference>
<dbReference type="PANTHER" id="PTHR43386">
    <property type="entry name" value="OLIGOPEPTIDE TRANSPORT SYSTEM PERMEASE PROTEIN APPC"/>
    <property type="match status" value="1"/>
</dbReference>
<gene>
    <name evidence="10" type="ORF">H6H00_20985</name>
</gene>
<protein>
    <submittedName>
        <fullName evidence="10">ABC transporter permease</fullName>
    </submittedName>
</protein>
<evidence type="ECO:0000313" key="11">
    <source>
        <dbReference type="Proteomes" id="UP000515728"/>
    </source>
</evidence>
<evidence type="ECO:0000259" key="9">
    <source>
        <dbReference type="PROSITE" id="PS50928"/>
    </source>
</evidence>
<evidence type="ECO:0000256" key="6">
    <source>
        <dbReference type="ARBA" id="ARBA00023136"/>
    </source>
</evidence>
<keyword evidence="11" id="KW-1185">Reference proteome</keyword>